<evidence type="ECO:0000313" key="3">
    <source>
        <dbReference type="Proteomes" id="UP000626109"/>
    </source>
</evidence>
<gene>
    <name evidence="1" type="ORF">PGLA1383_LOCUS54712</name>
    <name evidence="2" type="ORF">PGLA2088_LOCUS49646</name>
</gene>
<reference evidence="2" key="1">
    <citation type="submission" date="2021-02" db="EMBL/GenBank/DDBJ databases">
        <authorList>
            <person name="Dougan E. K."/>
            <person name="Rhodes N."/>
            <person name="Thang M."/>
            <person name="Chan C."/>
        </authorList>
    </citation>
    <scope>NUCLEOTIDE SEQUENCE</scope>
</reference>
<name>A0A813LW20_POLGL</name>
<comment type="caution">
    <text evidence="2">The sequence shown here is derived from an EMBL/GenBank/DDBJ whole genome shotgun (WGS) entry which is preliminary data.</text>
</comment>
<evidence type="ECO:0000313" key="1">
    <source>
        <dbReference type="EMBL" id="CAE8639699.1"/>
    </source>
</evidence>
<dbReference type="EMBL" id="CAJNNW010037113">
    <property type="protein sequence ID" value="CAE8739502.1"/>
    <property type="molecule type" value="Genomic_DNA"/>
</dbReference>
<keyword evidence="4" id="KW-1185">Reference proteome</keyword>
<dbReference type="Proteomes" id="UP000626109">
    <property type="component" value="Unassembled WGS sequence"/>
</dbReference>
<dbReference type="AlphaFoldDB" id="A0A813LW20"/>
<protein>
    <submittedName>
        <fullName evidence="2">Uncharacterized protein</fullName>
    </submittedName>
</protein>
<sequence>MAADARTANNAAAAISSVLQVCVHFLSGEEKLLEMARHESVAAVRLSLRKHLAAVEQRDDAKTGSSHLKLLCGTRALRDDEVLRHLESLELMAIMVHGWRLGDGYYNHEDIKSFSTDSLEEAEDVADKTEKCVAFARQRVTGQTYLVSRKLNFIRTNGEEHWDWYDKVQDC</sequence>
<dbReference type="EMBL" id="CAJNNV010032347">
    <property type="protein sequence ID" value="CAE8639699.1"/>
    <property type="molecule type" value="Genomic_DNA"/>
</dbReference>
<evidence type="ECO:0000313" key="2">
    <source>
        <dbReference type="EMBL" id="CAE8739502.1"/>
    </source>
</evidence>
<accession>A0A813LW20</accession>
<dbReference type="Proteomes" id="UP000654075">
    <property type="component" value="Unassembled WGS sequence"/>
</dbReference>
<organism evidence="2 3">
    <name type="scientific">Polarella glacialis</name>
    <name type="common">Dinoflagellate</name>
    <dbReference type="NCBI Taxonomy" id="89957"/>
    <lineage>
        <taxon>Eukaryota</taxon>
        <taxon>Sar</taxon>
        <taxon>Alveolata</taxon>
        <taxon>Dinophyceae</taxon>
        <taxon>Suessiales</taxon>
        <taxon>Suessiaceae</taxon>
        <taxon>Polarella</taxon>
    </lineage>
</organism>
<evidence type="ECO:0000313" key="4">
    <source>
        <dbReference type="Proteomes" id="UP000654075"/>
    </source>
</evidence>
<proteinExistence type="predicted"/>